<evidence type="ECO:0000313" key="1">
    <source>
        <dbReference type="EMBL" id="SFV50944.1"/>
    </source>
</evidence>
<dbReference type="AlphaFoldDB" id="A0A1W1BBM1"/>
<reference evidence="1" key="1">
    <citation type="submission" date="2016-10" db="EMBL/GenBank/DDBJ databases">
        <authorList>
            <person name="de Groot N.N."/>
        </authorList>
    </citation>
    <scope>NUCLEOTIDE SEQUENCE</scope>
</reference>
<name>A0A1W1BBM1_9ZZZZ</name>
<accession>A0A1W1BBM1</accession>
<sequence>MLKKIAIATLLSANLMAMHNLELNINDVDLEAGLKLDMGQFNDAVEPDTTFIGVKYLKPDSDYSDYSSPNAYTEVSFLMQRRVSDTDLYAGMGVKINYINNDNSDEDFSSIPLSFKLGYNLPTSLPVNFYGEIFYAPKVLSLLDAKGYYEYRVGVDVELIENANIYVGFRDLETKYESNDKYIKYNRSAYFGFRFEF</sequence>
<proteinExistence type="predicted"/>
<organism evidence="1">
    <name type="scientific">hydrothermal vent metagenome</name>
    <dbReference type="NCBI Taxonomy" id="652676"/>
    <lineage>
        <taxon>unclassified sequences</taxon>
        <taxon>metagenomes</taxon>
        <taxon>ecological metagenomes</taxon>
    </lineage>
</organism>
<gene>
    <name evidence="1" type="ORF">MNB_SM-7-256</name>
</gene>
<dbReference type="Pfam" id="PF07437">
    <property type="entry name" value="YfaZ"/>
    <property type="match status" value="1"/>
</dbReference>
<evidence type="ECO:0008006" key="2">
    <source>
        <dbReference type="Google" id="ProtNLM"/>
    </source>
</evidence>
<dbReference type="InterPro" id="IPR009998">
    <property type="entry name" value="YfaZ"/>
</dbReference>
<dbReference type="EMBL" id="FPHB01000012">
    <property type="protein sequence ID" value="SFV50944.1"/>
    <property type="molecule type" value="Genomic_DNA"/>
</dbReference>
<protein>
    <recommendedName>
        <fullName evidence="2">Outer membrane protein beta-barrel domain-containing protein</fullName>
    </recommendedName>
</protein>